<dbReference type="Pfam" id="PF17113">
    <property type="entry name" value="AmpE"/>
    <property type="match status" value="1"/>
</dbReference>
<dbReference type="PANTHER" id="PTHR38684:SF1">
    <property type="entry name" value="PROTEIN AMPE"/>
    <property type="match status" value="1"/>
</dbReference>
<evidence type="ECO:0000313" key="3">
    <source>
        <dbReference type="Proteomes" id="UP000254220"/>
    </source>
</evidence>
<dbReference type="GO" id="GO:0005886">
    <property type="term" value="C:plasma membrane"/>
    <property type="evidence" value="ECO:0007669"/>
    <property type="project" value="TreeGrafter"/>
</dbReference>
<proteinExistence type="predicted"/>
<dbReference type="InterPro" id="IPR031347">
    <property type="entry name" value="AmpE"/>
</dbReference>
<accession>A0A379XV26</accession>
<dbReference type="PANTHER" id="PTHR38684">
    <property type="entry name" value="PROTEIN AMPE"/>
    <property type="match status" value="1"/>
</dbReference>
<sequence length="285" mass="31723">MASELTLIHGVPPDCNEREFLRELQNALLWINFRFYLAPLFWFIVGGPWGPVTLVGYAFLRAWQTWLARYQTPHQRLQSGIDAILHVLDWIPVRLAGVVYALLGHGEKALPAWFASLADLHTSQYQVLTRLAQFSLARETHTDKVETPKAAVSMAKKASFVVVVIIAMLTLYGAAGVVRFIRLTVHIVSRVSAASSADASGAGWRVKGSERICRWDAEIRHSMLIPANQLQAGMTVGIVQRIAFYFSIVSGVINQYLFTVWRGGEAIVTGTKLTIFNAGGKNRTW</sequence>
<dbReference type="AlphaFoldDB" id="A0A379XV26"/>
<feature type="transmembrane region" description="Helical" evidence="1">
    <location>
        <begin position="40"/>
        <end position="60"/>
    </location>
</feature>
<keyword evidence="1" id="KW-1133">Transmembrane helix</keyword>
<dbReference type="InterPro" id="IPR052966">
    <property type="entry name" value="Beta-lactamase_Reg"/>
</dbReference>
<keyword evidence="1" id="KW-0472">Membrane</keyword>
<name>A0A379XV26_SALER</name>
<feature type="transmembrane region" description="Helical" evidence="1">
    <location>
        <begin position="158"/>
        <end position="181"/>
    </location>
</feature>
<dbReference type="Proteomes" id="UP000254220">
    <property type="component" value="Unassembled WGS sequence"/>
</dbReference>
<organism evidence="2 3">
    <name type="scientific">Salmonella enterica subsp. indica</name>
    <dbReference type="NCBI Taxonomy" id="59207"/>
    <lineage>
        <taxon>Bacteria</taxon>
        <taxon>Pseudomonadati</taxon>
        <taxon>Pseudomonadota</taxon>
        <taxon>Gammaproteobacteria</taxon>
        <taxon>Enterobacterales</taxon>
        <taxon>Enterobacteriaceae</taxon>
        <taxon>Salmonella</taxon>
    </lineage>
</organism>
<dbReference type="GO" id="GO:0046677">
    <property type="term" value="P:response to antibiotic"/>
    <property type="evidence" value="ECO:0007669"/>
    <property type="project" value="TreeGrafter"/>
</dbReference>
<keyword evidence="1" id="KW-0812">Transmembrane</keyword>
<gene>
    <name evidence="2" type="primary">ampE_1</name>
    <name evidence="2" type="ORF">NCTC12420_03932</name>
</gene>
<evidence type="ECO:0000313" key="2">
    <source>
        <dbReference type="EMBL" id="SUI04095.1"/>
    </source>
</evidence>
<evidence type="ECO:0000256" key="1">
    <source>
        <dbReference type="SAM" id="Phobius"/>
    </source>
</evidence>
<protein>
    <submittedName>
        <fullName evidence="2">AmpE protein</fullName>
    </submittedName>
</protein>
<dbReference type="EMBL" id="UGYB01000001">
    <property type="protein sequence ID" value="SUI04095.1"/>
    <property type="molecule type" value="Genomic_DNA"/>
</dbReference>
<dbReference type="NCBIfam" id="NF008219">
    <property type="entry name" value="PRK10987.1"/>
    <property type="match status" value="1"/>
</dbReference>
<reference evidence="2 3" key="1">
    <citation type="submission" date="2018-06" db="EMBL/GenBank/DDBJ databases">
        <authorList>
            <consortium name="Pathogen Informatics"/>
            <person name="Doyle S."/>
        </authorList>
    </citation>
    <scope>NUCLEOTIDE SEQUENCE [LARGE SCALE GENOMIC DNA]</scope>
    <source>
        <strain evidence="2 3">NCTC12420</strain>
    </source>
</reference>